<gene>
    <name evidence="2" type="ORF">S01H1_64705</name>
</gene>
<protein>
    <recommendedName>
        <fullName evidence="1">N-acetyltransferase domain-containing protein</fullName>
    </recommendedName>
</protein>
<dbReference type="Pfam" id="PF00583">
    <property type="entry name" value="Acetyltransf_1"/>
    <property type="match status" value="1"/>
</dbReference>
<evidence type="ECO:0000259" key="1">
    <source>
        <dbReference type="PROSITE" id="PS51186"/>
    </source>
</evidence>
<evidence type="ECO:0000313" key="2">
    <source>
        <dbReference type="EMBL" id="GAG31223.1"/>
    </source>
</evidence>
<dbReference type="SUPFAM" id="SSF55729">
    <property type="entry name" value="Acyl-CoA N-acyltransferases (Nat)"/>
    <property type="match status" value="1"/>
</dbReference>
<dbReference type="Gene3D" id="3.40.630.30">
    <property type="match status" value="1"/>
</dbReference>
<comment type="caution">
    <text evidence="2">The sequence shown here is derived from an EMBL/GenBank/DDBJ whole genome shotgun (WGS) entry which is preliminary data.</text>
</comment>
<dbReference type="PANTHER" id="PTHR47237:SF2">
    <property type="entry name" value="BLL4206 PROTEIN"/>
    <property type="match status" value="1"/>
</dbReference>
<dbReference type="AlphaFoldDB" id="X0X3I8"/>
<feature type="non-terminal residue" evidence="2">
    <location>
        <position position="183"/>
    </location>
</feature>
<dbReference type="InterPro" id="IPR052729">
    <property type="entry name" value="Acyl/Acetyltrans_Enzymes"/>
</dbReference>
<sequence>MPAVKLIRKCDPRDVDVIELGKDDYVDRLYGCFRFHNPLADGFRRVREADVVLNPRKSLKVTVPESMRIDLPAGAKVVNTEMFRIDPIGADRDTMHLLAMRAGWNQNDRDVNRIIGLDPKGVFCAKLAGEGFDVPVGTCVVSPLGGKNTWIGMILVHPELRRQGFATAMMRHCIQHAIDEGKV</sequence>
<feature type="domain" description="N-acetyltransferase" evidence="1">
    <location>
        <begin position="83"/>
        <end position="183"/>
    </location>
</feature>
<name>X0X3I8_9ZZZZ</name>
<dbReference type="InterPro" id="IPR016181">
    <property type="entry name" value="Acyl_CoA_acyltransferase"/>
</dbReference>
<organism evidence="2">
    <name type="scientific">marine sediment metagenome</name>
    <dbReference type="NCBI Taxonomy" id="412755"/>
    <lineage>
        <taxon>unclassified sequences</taxon>
        <taxon>metagenomes</taxon>
        <taxon>ecological metagenomes</taxon>
    </lineage>
</organism>
<dbReference type="CDD" id="cd04301">
    <property type="entry name" value="NAT_SF"/>
    <property type="match status" value="1"/>
</dbReference>
<reference evidence="2" key="1">
    <citation type="journal article" date="2014" name="Front. Microbiol.">
        <title>High frequency of phylogenetically diverse reductive dehalogenase-homologous genes in deep subseafloor sedimentary metagenomes.</title>
        <authorList>
            <person name="Kawai M."/>
            <person name="Futagami T."/>
            <person name="Toyoda A."/>
            <person name="Takaki Y."/>
            <person name="Nishi S."/>
            <person name="Hori S."/>
            <person name="Arai W."/>
            <person name="Tsubouchi T."/>
            <person name="Morono Y."/>
            <person name="Uchiyama I."/>
            <person name="Ito T."/>
            <person name="Fujiyama A."/>
            <person name="Inagaki F."/>
            <person name="Takami H."/>
        </authorList>
    </citation>
    <scope>NUCLEOTIDE SEQUENCE</scope>
    <source>
        <strain evidence="2">Expedition CK06-06</strain>
    </source>
</reference>
<dbReference type="EMBL" id="BARS01042662">
    <property type="protein sequence ID" value="GAG31223.1"/>
    <property type="molecule type" value="Genomic_DNA"/>
</dbReference>
<dbReference type="InterPro" id="IPR000182">
    <property type="entry name" value="GNAT_dom"/>
</dbReference>
<dbReference type="PANTHER" id="PTHR47237">
    <property type="entry name" value="SLL0310 PROTEIN"/>
    <property type="match status" value="1"/>
</dbReference>
<accession>X0X3I8</accession>
<dbReference type="GO" id="GO:0016747">
    <property type="term" value="F:acyltransferase activity, transferring groups other than amino-acyl groups"/>
    <property type="evidence" value="ECO:0007669"/>
    <property type="project" value="InterPro"/>
</dbReference>
<proteinExistence type="predicted"/>
<dbReference type="PROSITE" id="PS51186">
    <property type="entry name" value="GNAT"/>
    <property type="match status" value="1"/>
</dbReference>